<sequence length="561" mass="59300">MSQIQIWTLVFIVGSFAVYLYIAWRSRVKETAGFYVAGQGIPTIANGAAVAADWMSAASFISMAGLIAFLGSDGTIYLMGWTGGYVLLALLIAPYLRKWGKFTVPEFVGDRYSETVRTIAAVAAIIISFTYVVGQMRGGGIVFSRFLKLDVTQGVILAAVIIGLYAVLGGMKGITWTQVAQYTVLIVAYLIPAFAVAQQMTGIPIPQVSFGQILDELNAISVEMGLNQYTEAFAARPQIDVFLVTMALMIGTAGLPHVIVRFYTTKTVRGARYSAFWALFFIALLYTTAPAVGAFTKLNLLQDVNGVSADALPRWIENWAATGLVTVSDGATTINTVSNSPTSGADLIVNNDILVLASPEIAGLPAPIVGLVAAGGMAAAMSTAAGLLLVISSSFSHDLYFRRVKRDSTDKQRLLAGRIAMGLAVLVAIYAGINPPAFVAQVVAFAFGLAASTFFPAIVLGIFWKRCNATGAAAGMVTGLVFTASYMIYTLPVFGTAANPHIFDISPEGIGTIGAIVNIVVTVVVSKMTAPPPDDIVEMVESIRYPATRREVTAGTAADAA</sequence>
<dbReference type="PROSITE" id="PS50283">
    <property type="entry name" value="NA_SOLUT_SYMP_3"/>
    <property type="match status" value="1"/>
</dbReference>
<dbReference type="CDD" id="cd11480">
    <property type="entry name" value="SLC5sbd_u4"/>
    <property type="match status" value="1"/>
</dbReference>
<dbReference type="GO" id="GO:0022857">
    <property type="term" value="F:transmembrane transporter activity"/>
    <property type="evidence" value="ECO:0007669"/>
    <property type="project" value="InterPro"/>
</dbReference>
<comment type="similarity">
    <text evidence="2 8">Belongs to the sodium:solute symporter (SSF) (TC 2.A.21) family.</text>
</comment>
<gene>
    <name evidence="10" type="ORF">ENC19_11390</name>
</gene>
<evidence type="ECO:0000256" key="8">
    <source>
        <dbReference type="RuleBase" id="RU362091"/>
    </source>
</evidence>
<dbReference type="NCBIfam" id="TIGR00813">
    <property type="entry name" value="sss"/>
    <property type="match status" value="1"/>
</dbReference>
<keyword evidence="5 9" id="KW-0812">Transmembrane</keyword>
<dbReference type="NCBIfam" id="TIGR03648">
    <property type="entry name" value="Na_symport_lg"/>
    <property type="match status" value="1"/>
</dbReference>
<feature type="transmembrane region" description="Helical" evidence="9">
    <location>
        <begin position="179"/>
        <end position="197"/>
    </location>
</feature>
<feature type="transmembrane region" description="Helical" evidence="9">
    <location>
        <begin position="76"/>
        <end position="96"/>
    </location>
</feature>
<evidence type="ECO:0000256" key="2">
    <source>
        <dbReference type="ARBA" id="ARBA00006434"/>
    </source>
</evidence>
<name>A0A6M1L5W1_9ACTN</name>
<keyword evidence="3" id="KW-0813">Transport</keyword>
<dbReference type="GO" id="GO:0046942">
    <property type="term" value="P:carboxylic acid transport"/>
    <property type="evidence" value="ECO:0007669"/>
    <property type="project" value="UniProtKB-ARBA"/>
</dbReference>
<accession>A0A6M1L5W1</accession>
<dbReference type="Gene3D" id="1.20.1730.10">
    <property type="entry name" value="Sodium/glucose cotransporter"/>
    <property type="match status" value="1"/>
</dbReference>
<evidence type="ECO:0000313" key="11">
    <source>
        <dbReference type="Proteomes" id="UP000478148"/>
    </source>
</evidence>
<feature type="transmembrane region" description="Helical" evidence="9">
    <location>
        <begin position="116"/>
        <end position="134"/>
    </location>
</feature>
<dbReference type="InterPro" id="IPR019899">
    <property type="entry name" value="Na/solute_symporter_VC_2705"/>
</dbReference>
<organism evidence="10 11">
    <name type="scientific">Verrucosispora sioxanthis</name>
    <dbReference type="NCBI Taxonomy" id="2499994"/>
    <lineage>
        <taxon>Bacteria</taxon>
        <taxon>Bacillati</taxon>
        <taxon>Actinomycetota</taxon>
        <taxon>Actinomycetes</taxon>
        <taxon>Micromonosporales</taxon>
        <taxon>Micromonosporaceae</taxon>
        <taxon>Micromonospora</taxon>
    </lineage>
</organism>
<protein>
    <submittedName>
        <fullName evidence="10">Cation acetate symporter</fullName>
    </submittedName>
</protein>
<proteinExistence type="inferred from homology"/>
<dbReference type="Proteomes" id="UP000478148">
    <property type="component" value="Unassembled WGS sequence"/>
</dbReference>
<evidence type="ECO:0000256" key="3">
    <source>
        <dbReference type="ARBA" id="ARBA00022448"/>
    </source>
</evidence>
<dbReference type="InterPro" id="IPR050277">
    <property type="entry name" value="Sodium:Solute_Symporter"/>
</dbReference>
<feature type="transmembrane region" description="Helical" evidence="9">
    <location>
        <begin position="439"/>
        <end position="464"/>
    </location>
</feature>
<feature type="transmembrane region" description="Helical" evidence="9">
    <location>
        <begin position="509"/>
        <end position="526"/>
    </location>
</feature>
<keyword evidence="4" id="KW-1003">Cell membrane</keyword>
<dbReference type="InterPro" id="IPR018212">
    <property type="entry name" value="Na/solute_symporter_CS"/>
</dbReference>
<evidence type="ECO:0000256" key="5">
    <source>
        <dbReference type="ARBA" id="ARBA00022692"/>
    </source>
</evidence>
<dbReference type="EMBL" id="SAIY01000003">
    <property type="protein sequence ID" value="NGM13224.1"/>
    <property type="molecule type" value="Genomic_DNA"/>
</dbReference>
<feature type="transmembrane region" description="Helical" evidence="9">
    <location>
        <begin position="146"/>
        <end position="167"/>
    </location>
</feature>
<evidence type="ECO:0000256" key="7">
    <source>
        <dbReference type="ARBA" id="ARBA00023136"/>
    </source>
</evidence>
<feature type="transmembrane region" description="Helical" evidence="9">
    <location>
        <begin position="241"/>
        <end position="263"/>
    </location>
</feature>
<comment type="caution">
    <text evidence="10">The sequence shown here is derived from an EMBL/GenBank/DDBJ whole genome shotgun (WGS) entry which is preliminary data.</text>
</comment>
<dbReference type="GO" id="GO:0005886">
    <property type="term" value="C:plasma membrane"/>
    <property type="evidence" value="ECO:0007669"/>
    <property type="project" value="TreeGrafter"/>
</dbReference>
<feature type="transmembrane region" description="Helical" evidence="9">
    <location>
        <begin position="275"/>
        <end position="295"/>
    </location>
</feature>
<keyword evidence="6 9" id="KW-1133">Transmembrane helix</keyword>
<feature type="transmembrane region" description="Helical" evidence="9">
    <location>
        <begin position="415"/>
        <end position="433"/>
    </location>
</feature>
<evidence type="ECO:0000256" key="6">
    <source>
        <dbReference type="ARBA" id="ARBA00022989"/>
    </source>
</evidence>
<feature type="transmembrane region" description="Helical" evidence="9">
    <location>
        <begin position="471"/>
        <end position="489"/>
    </location>
</feature>
<evidence type="ECO:0000256" key="1">
    <source>
        <dbReference type="ARBA" id="ARBA00004141"/>
    </source>
</evidence>
<feature type="transmembrane region" description="Helical" evidence="9">
    <location>
        <begin position="6"/>
        <end position="24"/>
    </location>
</feature>
<keyword evidence="7 9" id="KW-0472">Membrane</keyword>
<feature type="transmembrane region" description="Helical" evidence="9">
    <location>
        <begin position="368"/>
        <end position="395"/>
    </location>
</feature>
<dbReference type="PANTHER" id="PTHR48086:SF5">
    <property type="entry name" value="NA(+):SOLUTE SYMPORTER (SSF FAMILY)"/>
    <property type="match status" value="1"/>
</dbReference>
<dbReference type="PANTHER" id="PTHR48086">
    <property type="entry name" value="SODIUM/PROLINE SYMPORTER-RELATED"/>
    <property type="match status" value="1"/>
</dbReference>
<dbReference type="RefSeq" id="WP_164447143.1">
    <property type="nucleotide sequence ID" value="NZ_SAIY01000003.1"/>
</dbReference>
<reference evidence="10 11" key="1">
    <citation type="submission" date="2020-02" db="EMBL/GenBank/DDBJ databases">
        <title>Draft Genome Sequence of Verrucosispora sp. Strain CWR15, Isolated from Gulf of Mexico Sponge.</title>
        <authorList>
            <person name="Kennedy S.J."/>
            <person name="Cella E."/>
            <person name="Azarian T."/>
            <person name="Baker B.J."/>
            <person name="Shaw L.N."/>
        </authorList>
    </citation>
    <scope>NUCLEOTIDE SEQUENCE [LARGE SCALE GENOMIC DNA]</scope>
    <source>
        <strain evidence="10 11">CWR15</strain>
    </source>
</reference>
<dbReference type="InterPro" id="IPR001734">
    <property type="entry name" value="Na/solute_symporter"/>
</dbReference>
<dbReference type="InterPro" id="IPR038377">
    <property type="entry name" value="Na/Glc_symporter_sf"/>
</dbReference>
<dbReference type="PROSITE" id="PS00457">
    <property type="entry name" value="NA_SOLUT_SYMP_2"/>
    <property type="match status" value="1"/>
</dbReference>
<evidence type="ECO:0000313" key="10">
    <source>
        <dbReference type="EMBL" id="NGM13224.1"/>
    </source>
</evidence>
<dbReference type="AlphaFoldDB" id="A0A6M1L5W1"/>
<comment type="subcellular location">
    <subcellularLocation>
        <location evidence="1">Membrane</location>
        <topology evidence="1">Multi-pass membrane protein</topology>
    </subcellularLocation>
</comment>
<evidence type="ECO:0000256" key="4">
    <source>
        <dbReference type="ARBA" id="ARBA00022475"/>
    </source>
</evidence>
<keyword evidence="11" id="KW-1185">Reference proteome</keyword>
<dbReference type="Pfam" id="PF00474">
    <property type="entry name" value="SSF"/>
    <property type="match status" value="2"/>
</dbReference>
<evidence type="ECO:0000256" key="9">
    <source>
        <dbReference type="SAM" id="Phobius"/>
    </source>
</evidence>